<dbReference type="SUPFAM" id="SSF82199">
    <property type="entry name" value="SET domain"/>
    <property type="match status" value="1"/>
</dbReference>
<name>A0A6J0BNH4_NEOLC</name>
<keyword evidence="4" id="KW-0489">Methyltransferase</keyword>
<dbReference type="RefSeq" id="XP_046597823.1">
    <property type="nucleotide sequence ID" value="XM_046741867.1"/>
</dbReference>
<evidence type="ECO:0000313" key="27">
    <source>
        <dbReference type="RefSeq" id="XP_046597827.1"/>
    </source>
</evidence>
<evidence type="ECO:0000313" key="24">
    <source>
        <dbReference type="RefSeq" id="XP_046597824.1"/>
    </source>
</evidence>
<evidence type="ECO:0000256" key="3">
    <source>
        <dbReference type="ARBA" id="ARBA00022490"/>
    </source>
</evidence>
<evidence type="ECO:0000256" key="5">
    <source>
        <dbReference type="ARBA" id="ARBA00022679"/>
    </source>
</evidence>
<evidence type="ECO:0000256" key="8">
    <source>
        <dbReference type="ARBA" id="ARBA00022771"/>
    </source>
</evidence>
<comment type="subcellular location">
    <subcellularLocation>
        <location evidence="2">Cytoplasm</location>
    </subcellularLocation>
    <subcellularLocation>
        <location evidence="1">Nucleus</location>
    </subcellularLocation>
</comment>
<evidence type="ECO:0000256" key="7">
    <source>
        <dbReference type="ARBA" id="ARBA00022723"/>
    </source>
</evidence>
<evidence type="ECO:0000256" key="2">
    <source>
        <dbReference type="ARBA" id="ARBA00004496"/>
    </source>
</evidence>
<dbReference type="Proteomes" id="UP000829291">
    <property type="component" value="Chromosome 5"/>
</dbReference>
<dbReference type="GO" id="GO:0008170">
    <property type="term" value="F:N-methyltransferase activity"/>
    <property type="evidence" value="ECO:0007669"/>
    <property type="project" value="UniProtKB-ARBA"/>
</dbReference>
<accession>A0A6J0BNH4</accession>
<dbReference type="PANTHER" id="PTHR46165">
    <property type="entry name" value="SET AND MYND DOMAIN-CONTAINING PROTEIN 4"/>
    <property type="match status" value="1"/>
</dbReference>
<organism evidence="18 26">
    <name type="scientific">Neodiprion lecontei</name>
    <name type="common">Redheaded pine sawfly</name>
    <dbReference type="NCBI Taxonomy" id="441921"/>
    <lineage>
        <taxon>Eukaryota</taxon>
        <taxon>Metazoa</taxon>
        <taxon>Ecdysozoa</taxon>
        <taxon>Arthropoda</taxon>
        <taxon>Hexapoda</taxon>
        <taxon>Insecta</taxon>
        <taxon>Pterygota</taxon>
        <taxon>Neoptera</taxon>
        <taxon>Endopterygota</taxon>
        <taxon>Hymenoptera</taxon>
        <taxon>Tenthredinoidea</taxon>
        <taxon>Diprionidae</taxon>
        <taxon>Diprioninae</taxon>
        <taxon>Neodiprion</taxon>
    </lineage>
</organism>
<dbReference type="RefSeq" id="XP_046597825.1">
    <property type="nucleotide sequence ID" value="XM_046741869.1"/>
</dbReference>
<dbReference type="Pfam" id="PF00856">
    <property type="entry name" value="SET"/>
    <property type="match status" value="1"/>
</dbReference>
<evidence type="ECO:0000313" key="26">
    <source>
        <dbReference type="RefSeq" id="XP_046597826.1"/>
    </source>
</evidence>
<dbReference type="RefSeq" id="XP_046597826.1">
    <property type="nucleotide sequence ID" value="XM_046741870.1"/>
</dbReference>
<evidence type="ECO:0000256" key="14">
    <source>
        <dbReference type="ARBA" id="ARBA00093680"/>
    </source>
</evidence>
<dbReference type="PROSITE" id="PS50865">
    <property type="entry name" value="ZF_MYND_2"/>
    <property type="match status" value="1"/>
</dbReference>
<dbReference type="GO" id="GO:0005634">
    <property type="term" value="C:nucleus"/>
    <property type="evidence" value="ECO:0007669"/>
    <property type="project" value="UniProtKB-SubCell"/>
</dbReference>
<keyword evidence="3" id="KW-0963">Cytoplasm</keyword>
<dbReference type="PROSITE" id="PS50280">
    <property type="entry name" value="SET"/>
    <property type="match status" value="1"/>
</dbReference>
<dbReference type="SUPFAM" id="SSF144232">
    <property type="entry name" value="HIT/MYND zinc finger-like"/>
    <property type="match status" value="1"/>
</dbReference>
<evidence type="ECO:0000256" key="12">
    <source>
        <dbReference type="ARBA" id="ARBA00093423"/>
    </source>
</evidence>
<dbReference type="RefSeq" id="XP_046597820.1">
    <property type="nucleotide sequence ID" value="XM_046741864.1"/>
</dbReference>
<dbReference type="RefSeq" id="XP_046597821.1">
    <property type="nucleotide sequence ID" value="XM_046741865.1"/>
</dbReference>
<evidence type="ECO:0000313" key="21">
    <source>
        <dbReference type="RefSeq" id="XP_046597821.1"/>
    </source>
</evidence>
<feature type="domain" description="SET" evidence="16">
    <location>
        <begin position="234"/>
        <end position="536"/>
    </location>
</feature>
<dbReference type="GO" id="GO:0008270">
    <property type="term" value="F:zinc ion binding"/>
    <property type="evidence" value="ECO:0007669"/>
    <property type="project" value="UniProtKB-KW"/>
</dbReference>
<dbReference type="Pfam" id="PF01753">
    <property type="entry name" value="zf-MYND"/>
    <property type="match status" value="1"/>
</dbReference>
<evidence type="ECO:0000256" key="6">
    <source>
        <dbReference type="ARBA" id="ARBA00022691"/>
    </source>
</evidence>
<dbReference type="InterPro" id="IPR044421">
    <property type="entry name" value="SMYD4_SET"/>
</dbReference>
<protein>
    <recommendedName>
        <fullName evidence="13">Protein-lysine N-methyltransferase SMYD4</fullName>
    </recommendedName>
    <alternativeName>
        <fullName evidence="14">SET and MYND domain-containing protein 4</fullName>
    </alternativeName>
</protein>
<dbReference type="GO" id="GO:0032259">
    <property type="term" value="P:methylation"/>
    <property type="evidence" value="ECO:0007669"/>
    <property type="project" value="UniProtKB-KW"/>
</dbReference>
<feature type="domain" description="MYND-type" evidence="17">
    <location>
        <begin position="286"/>
        <end position="329"/>
    </location>
</feature>
<dbReference type="Gene3D" id="2.170.270.10">
    <property type="entry name" value="SET domain"/>
    <property type="match status" value="1"/>
</dbReference>
<evidence type="ECO:0000313" key="23">
    <source>
        <dbReference type="RefSeq" id="XP_046597823.1"/>
    </source>
</evidence>
<sequence>MNSYFDTAYRSATERKFFEKFVDQSKSGNSNKVIEIVREIPELHNWTIKESYRPKCDKEAEKFLIQSAQTVKHDEKIFQLTKAVFAANINNSTVFLDALMDRIRCFFAAEYFKKCLMDCQHMSSVLNEKIFPNLNERDHQILKMECLSYKIRCLKILGDTEKAKILAREGIREAKHFFQSLEQQGGEQISDEKKLEKLSPFLGVLNEKYSHSRTSDAQNDDQIAIPRVLGKQNEKLQSCSDAVALQYDQTRGRHLVATRNIKTGSVLLVDEPFAWSTDEAMLEKNCLHCHKSLKSTETVKIPCRNCQTVNYCSEECRIESWEKYHRWECTVFDYFYSMKEIQSSRLLLAYRATVMLATRNMDIEKDDKLSGDLKKYHLDNDINKKRLEVGLNKEYDPMDYSTVYSLETNSKDIDPKVNLMHALHSILLAKCFRYVSTKILPKIEIDDDEEHILASATLRHLQAINSNAYEIVENVLDKGTKVWEPKTVGGAIYATVSLTNHSCYPNVVRHSYPRGKVVVRAIRFIPKGTEILDCYGPHFLRDIKSERHNYLFKKYNFNCNCEACSKNLSLPLSDLLYKCKKCVQICEKLKNSCTKCATRVDRAKTSKIVTESVRHRLIAIQNMLDGNHMAALPILLHHAELLDKTISDYSMEAVRTQQALIQCFNSVGCTSK</sequence>
<evidence type="ECO:0000313" key="25">
    <source>
        <dbReference type="RefSeq" id="XP_046597825.1"/>
    </source>
</evidence>
<dbReference type="PROSITE" id="PS01360">
    <property type="entry name" value="ZF_MYND_1"/>
    <property type="match status" value="1"/>
</dbReference>
<evidence type="ECO:0000256" key="9">
    <source>
        <dbReference type="ARBA" id="ARBA00022833"/>
    </source>
</evidence>
<evidence type="ECO:0000256" key="15">
    <source>
        <dbReference type="PROSITE-ProRule" id="PRU00134"/>
    </source>
</evidence>
<dbReference type="Gene3D" id="6.10.140.2220">
    <property type="match status" value="1"/>
</dbReference>
<keyword evidence="6" id="KW-0949">S-adenosyl-L-methionine</keyword>
<dbReference type="GeneID" id="107221684"/>
<evidence type="ECO:0000256" key="4">
    <source>
        <dbReference type="ARBA" id="ARBA00022603"/>
    </source>
</evidence>
<dbReference type="RefSeq" id="XP_046597822.1">
    <property type="nucleotide sequence ID" value="XM_046741866.1"/>
</dbReference>
<dbReference type="PANTHER" id="PTHR46165:SF2">
    <property type="entry name" value="SET AND MYND DOMAIN-CONTAINING PROTEIN 4"/>
    <property type="match status" value="1"/>
</dbReference>
<dbReference type="GO" id="GO:0008757">
    <property type="term" value="F:S-adenosylmethionine-dependent methyltransferase activity"/>
    <property type="evidence" value="ECO:0007669"/>
    <property type="project" value="UniProtKB-ARBA"/>
</dbReference>
<dbReference type="InterPro" id="IPR046341">
    <property type="entry name" value="SET_dom_sf"/>
</dbReference>
<dbReference type="InterPro" id="IPR002893">
    <property type="entry name" value="Znf_MYND"/>
</dbReference>
<evidence type="ECO:0000313" key="20">
    <source>
        <dbReference type="RefSeq" id="XP_046597820.1"/>
    </source>
</evidence>
<gene>
    <name evidence="19 20 21 22 23 24 25 26 27" type="primary">LOC107221684</name>
</gene>
<evidence type="ECO:0000256" key="1">
    <source>
        <dbReference type="ARBA" id="ARBA00004123"/>
    </source>
</evidence>
<dbReference type="GO" id="GO:0042826">
    <property type="term" value="F:histone deacetylase binding"/>
    <property type="evidence" value="ECO:0007669"/>
    <property type="project" value="TreeGrafter"/>
</dbReference>
<keyword evidence="8 15" id="KW-0863">Zinc-finger</keyword>
<evidence type="ECO:0000259" key="17">
    <source>
        <dbReference type="PROSITE" id="PS50865"/>
    </source>
</evidence>
<comment type="catalytic activity">
    <reaction evidence="11">
        <text>L-lysyl-[protein] + S-adenosyl-L-methionine = N(6)-methyl-L-lysyl-[protein] + S-adenosyl-L-homocysteine + H(+)</text>
        <dbReference type="Rhea" id="RHEA:51736"/>
        <dbReference type="Rhea" id="RHEA-COMP:9752"/>
        <dbReference type="Rhea" id="RHEA-COMP:13053"/>
        <dbReference type="ChEBI" id="CHEBI:15378"/>
        <dbReference type="ChEBI" id="CHEBI:29969"/>
        <dbReference type="ChEBI" id="CHEBI:57856"/>
        <dbReference type="ChEBI" id="CHEBI:59789"/>
        <dbReference type="ChEBI" id="CHEBI:61929"/>
    </reaction>
</comment>
<comment type="function">
    <text evidence="12">Protein-lysine N-methyltransferase. Monomethylates PRMT5, modulating its transcriptional activity. May also act as a histone methyltransferase. Plays a critical role in cardiac development. Acts as a key epigenetic regulator of gene expression during cardiac development via its dual activities as a methyltransferase and negative regulator of HDAC1.</text>
</comment>
<keyword evidence="5" id="KW-0808">Transferase</keyword>
<keyword evidence="7" id="KW-0479">Metal-binding</keyword>
<keyword evidence="18" id="KW-1185">Reference proteome</keyword>
<dbReference type="RefSeq" id="XP_046597824.1">
    <property type="nucleotide sequence ID" value="XM_046741868.1"/>
</dbReference>
<keyword evidence="9" id="KW-0862">Zinc</keyword>
<evidence type="ECO:0000313" key="18">
    <source>
        <dbReference type="Proteomes" id="UP000829291"/>
    </source>
</evidence>
<evidence type="ECO:0000256" key="11">
    <source>
        <dbReference type="ARBA" id="ARBA00048985"/>
    </source>
</evidence>
<keyword evidence="10" id="KW-0539">Nucleus</keyword>
<dbReference type="GO" id="GO:0005737">
    <property type="term" value="C:cytoplasm"/>
    <property type="evidence" value="ECO:0007669"/>
    <property type="project" value="UniProtKB-SubCell"/>
</dbReference>
<evidence type="ECO:0000259" key="16">
    <source>
        <dbReference type="PROSITE" id="PS50280"/>
    </source>
</evidence>
<dbReference type="RefSeq" id="XP_046597827.1">
    <property type="nucleotide sequence ID" value="XM_046741871.1"/>
</dbReference>
<evidence type="ECO:0000256" key="13">
    <source>
        <dbReference type="ARBA" id="ARBA00093635"/>
    </source>
</evidence>
<reference evidence="19 20" key="1">
    <citation type="submission" date="2025-05" db="UniProtKB">
        <authorList>
            <consortium name="RefSeq"/>
        </authorList>
    </citation>
    <scope>IDENTIFICATION</scope>
    <source>
        <tissue evidence="19 20">Thorax and Abdomen</tissue>
    </source>
</reference>
<evidence type="ECO:0000313" key="22">
    <source>
        <dbReference type="RefSeq" id="XP_046597822.1"/>
    </source>
</evidence>
<dbReference type="AlphaFoldDB" id="A0A6J0BNH4"/>
<dbReference type="KEGG" id="nlo:107221684"/>
<dbReference type="GO" id="GO:0008276">
    <property type="term" value="F:protein methyltransferase activity"/>
    <property type="evidence" value="ECO:0007669"/>
    <property type="project" value="UniProtKB-ARBA"/>
</dbReference>
<dbReference type="RefSeq" id="XP_046597819.1">
    <property type="nucleotide sequence ID" value="XM_046741863.1"/>
</dbReference>
<evidence type="ECO:0000256" key="10">
    <source>
        <dbReference type="ARBA" id="ARBA00023242"/>
    </source>
</evidence>
<evidence type="ECO:0000313" key="19">
    <source>
        <dbReference type="RefSeq" id="XP_046597819.1"/>
    </source>
</evidence>
<dbReference type="CDD" id="cd10536">
    <property type="entry name" value="SET_SMYD4"/>
    <property type="match status" value="1"/>
</dbReference>
<proteinExistence type="predicted"/>
<dbReference type="Gene3D" id="1.10.220.160">
    <property type="match status" value="1"/>
</dbReference>
<dbReference type="InterPro" id="IPR001214">
    <property type="entry name" value="SET_dom"/>
</dbReference>
<dbReference type="InterPro" id="IPR052097">
    <property type="entry name" value="SET-MYND_domain_protein"/>
</dbReference>